<dbReference type="PANTHER" id="PTHR34180:SF1">
    <property type="entry name" value="BETA-ALANYL-DOPAMINE_CARCININE HYDROLASE"/>
    <property type="match status" value="1"/>
</dbReference>
<accession>A0A1H0W5W3</accession>
<name>A0A1H0W5W3_9BACI</name>
<evidence type="ECO:0000313" key="2">
    <source>
        <dbReference type="EMBL" id="SDP85865.1"/>
    </source>
</evidence>
<dbReference type="AlphaFoldDB" id="A0A1H0W5W3"/>
<dbReference type="Proteomes" id="UP000199159">
    <property type="component" value="Unassembled WGS sequence"/>
</dbReference>
<dbReference type="EMBL" id="FNJU01000009">
    <property type="protein sequence ID" value="SDP85865.1"/>
    <property type="molecule type" value="Genomic_DNA"/>
</dbReference>
<dbReference type="InterPro" id="IPR047794">
    <property type="entry name" value="C45_proenzyme-like"/>
</dbReference>
<keyword evidence="2" id="KW-0808">Transferase</keyword>
<dbReference type="Gene3D" id="3.60.60.10">
    <property type="entry name" value="Penicillin V Acylase, Chain A"/>
    <property type="match status" value="1"/>
</dbReference>
<keyword evidence="3" id="KW-1185">Reference proteome</keyword>
<proteinExistence type="predicted"/>
<dbReference type="STRING" id="930152.SAMN05216565_10979"/>
<organism evidence="2 3">
    <name type="scientific">Litchfieldia salsa</name>
    <dbReference type="NCBI Taxonomy" id="930152"/>
    <lineage>
        <taxon>Bacteria</taxon>
        <taxon>Bacillati</taxon>
        <taxon>Bacillota</taxon>
        <taxon>Bacilli</taxon>
        <taxon>Bacillales</taxon>
        <taxon>Bacillaceae</taxon>
        <taxon>Litchfieldia</taxon>
    </lineage>
</organism>
<reference evidence="3" key="1">
    <citation type="submission" date="2016-10" db="EMBL/GenBank/DDBJ databases">
        <authorList>
            <person name="Varghese N."/>
            <person name="Submissions S."/>
        </authorList>
    </citation>
    <scope>NUCLEOTIDE SEQUENCE [LARGE SCALE GENOMIC DNA]</scope>
    <source>
        <strain evidence="3">IBRC-M10078</strain>
    </source>
</reference>
<evidence type="ECO:0000259" key="1">
    <source>
        <dbReference type="Pfam" id="PF03417"/>
    </source>
</evidence>
<protein>
    <submittedName>
        <fullName evidence="2">Acyl-coenzyme A:6-aminopenicillanic acid acyl-transferase</fullName>
    </submittedName>
</protein>
<sequence length="468" mass="51556">MFCLFFIKEKAPISIVEISRIRKKNILLDFLTKSMTYKYLFSNLLVVIKKLKGVGCVLKMRKLLSGLCIGVVSFVTMGTYVAGASTGESSQTLNLSGTPSEIGQQYGELAKSAIQENVTLFKKTANLIGYSDEELIEAGTELETYLLEQDSDLIEQFQAMAEGSGVSYIDLLAFNQLEETVLGDGCTTILADGKATKTGATYYHKTRDASRGYKQVVVQVQPEDGNKFIGITSAGSSGIAMGINEHGVSVGNNVLSTWDTGRGYGNLTIIRMALENVSNTQEAVDYVATIDRSSGSVYGIADETEAAFVETTNSAYGVIWVEDEAIAHTNHFIHPDMLVYEDLSEDLTDERWDWSWYISTEERLERATELLEKDFGKLDIQRIIKISEDQNGEDPTLWIDAQAEINGRAMGSVSTGTFDGSKLRMWSQLGQPSVAPAIPFDVDRPLIPMPFNSGMQSDRIEKTTSNRN</sequence>
<gene>
    <name evidence="2" type="ORF">SAMN05216565_10979</name>
</gene>
<dbReference type="InterPro" id="IPR047801">
    <property type="entry name" value="Peptidase_C45"/>
</dbReference>
<feature type="domain" description="Peptidase C45 hydrolase" evidence="1">
    <location>
        <begin position="201"/>
        <end position="433"/>
    </location>
</feature>
<evidence type="ECO:0000313" key="3">
    <source>
        <dbReference type="Proteomes" id="UP000199159"/>
    </source>
</evidence>
<dbReference type="GO" id="GO:0016740">
    <property type="term" value="F:transferase activity"/>
    <property type="evidence" value="ECO:0007669"/>
    <property type="project" value="UniProtKB-KW"/>
</dbReference>
<dbReference type="Pfam" id="PF03417">
    <property type="entry name" value="AAT"/>
    <property type="match status" value="1"/>
</dbReference>
<dbReference type="InterPro" id="IPR005079">
    <property type="entry name" value="Peptidase_C45_hydrolase"/>
</dbReference>
<dbReference type="NCBIfam" id="NF040521">
    <property type="entry name" value="C45_proenzyme"/>
    <property type="match status" value="1"/>
</dbReference>
<dbReference type="PANTHER" id="PTHR34180">
    <property type="entry name" value="PEPTIDASE C45"/>
    <property type="match status" value="1"/>
</dbReference>